<evidence type="ECO:0000259" key="6">
    <source>
        <dbReference type="Pfam" id="PF01258"/>
    </source>
</evidence>
<feature type="domain" description="Zinc finger DksA/TraR C4-type" evidence="6">
    <location>
        <begin position="42"/>
        <end position="68"/>
    </location>
</feature>
<evidence type="ECO:0000256" key="4">
    <source>
        <dbReference type="PROSITE-ProRule" id="PRU00510"/>
    </source>
</evidence>
<evidence type="ECO:0000256" key="5">
    <source>
        <dbReference type="SAM" id="MobiDB-lite"/>
    </source>
</evidence>
<reference evidence="7 8" key="1">
    <citation type="submission" date="2018-04" db="EMBL/GenBank/DDBJ databases">
        <authorList>
            <person name="Go L.Y."/>
            <person name="Mitchell J.A."/>
        </authorList>
    </citation>
    <scope>NUCLEOTIDE SEQUENCE [LARGE SCALE GENOMIC DNA]</scope>
</reference>
<dbReference type="Pfam" id="PF01258">
    <property type="entry name" value="zf-dskA_traR"/>
    <property type="match status" value="1"/>
</dbReference>
<name>A0A2Z4QFF8_9CAUD</name>
<dbReference type="EMBL" id="MH248138">
    <property type="protein sequence ID" value="AWY08541.1"/>
    <property type="molecule type" value="Genomic_DNA"/>
</dbReference>
<organism evidence="7 8">
    <name type="scientific">Erwinia phage vB_EamM_Alexandra</name>
    <dbReference type="NCBI Taxonomy" id="2201424"/>
    <lineage>
        <taxon>Viruses</taxon>
        <taxon>Duplodnaviria</taxon>
        <taxon>Heunggongvirae</taxon>
        <taxon>Uroviricota</taxon>
        <taxon>Caudoviricetes</taxon>
        <taxon>Alexandravirus</taxon>
        <taxon>Alexandravirus alexandra</taxon>
    </lineage>
</organism>
<dbReference type="InterPro" id="IPR000962">
    <property type="entry name" value="Znf_DskA_TraR"/>
</dbReference>
<dbReference type="Gene3D" id="1.20.120.910">
    <property type="entry name" value="DksA, coiled-coil domain"/>
    <property type="match status" value="1"/>
</dbReference>
<dbReference type="PROSITE" id="PS51128">
    <property type="entry name" value="ZF_DKSA_2"/>
    <property type="match status" value="1"/>
</dbReference>
<keyword evidence="3" id="KW-0862">Zinc</keyword>
<evidence type="ECO:0000313" key="7">
    <source>
        <dbReference type="EMBL" id="AWY08541.1"/>
    </source>
</evidence>
<dbReference type="PANTHER" id="PTHR38777">
    <property type="entry name" value="FELS-2 PROPHAGE PROTEIN"/>
    <property type="match status" value="1"/>
</dbReference>
<comment type="caution">
    <text evidence="4">Lacks conserved residue(s) required for the propagation of feature annotation.</text>
</comment>
<gene>
    <name evidence="7" type="ORF">Alexandra_285</name>
</gene>
<dbReference type="PANTHER" id="PTHR38777:SF1">
    <property type="entry name" value="DNAK SUPPRESSOR PROTEIN"/>
    <property type="match status" value="1"/>
</dbReference>
<proteinExistence type="predicted"/>
<protein>
    <recommendedName>
        <fullName evidence="6">Zinc finger DksA/TraR C4-type domain-containing protein</fullName>
    </recommendedName>
</protein>
<evidence type="ECO:0000256" key="3">
    <source>
        <dbReference type="ARBA" id="ARBA00022833"/>
    </source>
</evidence>
<evidence type="ECO:0000256" key="2">
    <source>
        <dbReference type="ARBA" id="ARBA00022771"/>
    </source>
</evidence>
<dbReference type="GO" id="GO:1900378">
    <property type="term" value="P:positive regulation of secondary metabolite biosynthetic process"/>
    <property type="evidence" value="ECO:0007669"/>
    <property type="project" value="TreeGrafter"/>
</dbReference>
<accession>A0A2Z4QFF8</accession>
<evidence type="ECO:0000256" key="1">
    <source>
        <dbReference type="ARBA" id="ARBA00022723"/>
    </source>
</evidence>
<feature type="region of interest" description="Disordered" evidence="5">
    <location>
        <begin position="66"/>
        <end position="87"/>
    </location>
</feature>
<sequence>MAVGFVKDDGVNDTIEANLNNEIDRARSELMGKGTTHCVNPDCGAEIPLMRRVAMPNARYCLPCQSGHDGSAISHYNRRGSKDSQLR</sequence>
<keyword evidence="8" id="KW-1185">Reference proteome</keyword>
<keyword evidence="2" id="KW-0863">Zinc-finger</keyword>
<dbReference type="Proteomes" id="UP000251795">
    <property type="component" value="Segment"/>
</dbReference>
<keyword evidence="1" id="KW-0479">Metal-binding</keyword>
<evidence type="ECO:0000313" key="8">
    <source>
        <dbReference type="Proteomes" id="UP000251795"/>
    </source>
</evidence>
<dbReference type="GO" id="GO:0008270">
    <property type="term" value="F:zinc ion binding"/>
    <property type="evidence" value="ECO:0007669"/>
    <property type="project" value="UniProtKB-KW"/>
</dbReference>